<comment type="caution">
    <text evidence="4">The sequence shown here is derived from an EMBL/GenBank/DDBJ whole genome shotgun (WGS) entry which is preliminary data.</text>
</comment>
<sequence length="375" mass="43183">MDPLALIEDYLSDNENGMKTLITWFLNQVMLLEALHQAGAEQYERTDARNAHRNGYKKRSLKTRYGETILQKPQFREFPFETQVFGRYSRVEKALENAIFESYLQGVSTRRIQEIVAHFGIEQLSPASVSRIAKDLDEQVHAFLQRPIEQEIPYLFVDASYYKVREGPRYITKALLVIAGVRMDGYREILGARITDCENEMFWSGLFEDLKERGLVGVKMVVSDGHAGIQKAAEAAFLGASWQMCSVHCTRAVLKNIPRKHQKEVAESLKEAYGDEERLQQLADDLNERGYRKAANTIERFIPGLMSYTAFPKEHAKRIRTTNMMERVNKELKRRTKVVGAFPNEESLLRLAGSILMDINEEWVTGRRYLTMEGE</sequence>
<dbReference type="Pfam" id="PF00872">
    <property type="entry name" value="Transposase_mut"/>
    <property type="match status" value="1"/>
</dbReference>
<dbReference type="GO" id="GO:0004803">
    <property type="term" value="F:transposase activity"/>
    <property type="evidence" value="ECO:0007669"/>
    <property type="project" value="InterPro"/>
</dbReference>
<dbReference type="Proteomes" id="UP000570823">
    <property type="component" value="Unassembled WGS sequence"/>
</dbReference>
<accession>A0A7K4HLX4</accession>
<dbReference type="PANTHER" id="PTHR33217:SF7">
    <property type="entry name" value="TRANSPOSASE FOR INSERTION SEQUENCE ELEMENT IS1081"/>
    <property type="match status" value="1"/>
</dbReference>
<dbReference type="GO" id="GO:0006313">
    <property type="term" value="P:DNA transposition"/>
    <property type="evidence" value="ECO:0007669"/>
    <property type="project" value="InterPro"/>
</dbReference>
<dbReference type="PANTHER" id="PTHR33217">
    <property type="entry name" value="TRANSPOSASE FOR INSERTION SEQUENCE ELEMENT IS1081"/>
    <property type="match status" value="1"/>
</dbReference>
<keyword evidence="5" id="KW-1185">Reference proteome</keyword>
<proteinExistence type="predicted"/>
<evidence type="ECO:0000256" key="1">
    <source>
        <dbReference type="ARBA" id="ARBA00022578"/>
    </source>
</evidence>
<name>A0A7K4HLX4_9EURY</name>
<protein>
    <submittedName>
        <fullName evidence="4">IS256 family transposase</fullName>
    </submittedName>
</protein>
<evidence type="ECO:0000313" key="4">
    <source>
        <dbReference type="EMBL" id="NVO65930.1"/>
    </source>
</evidence>
<keyword evidence="3" id="KW-0233">DNA recombination</keyword>
<dbReference type="InterPro" id="IPR001207">
    <property type="entry name" value="Transposase_mutator"/>
</dbReference>
<dbReference type="OrthoDB" id="106034at2157"/>
<reference evidence="4 5" key="1">
    <citation type="submission" date="2020-06" db="EMBL/GenBank/DDBJ databases">
        <title>Methanofollis fontis sp. nov., a methanogen isolated from marine sediments near a cold seep at Four-Way Closure Ridge offshore southwestern Taiwan.</title>
        <authorList>
            <person name="Chen S.-C."/>
            <person name="Teng N.-H."/>
            <person name="Lin Y.-S."/>
            <person name="Lai M.-C."/>
            <person name="Chen H.-H."/>
            <person name="Wang C.-C."/>
        </authorList>
    </citation>
    <scope>NUCLEOTIDE SEQUENCE [LARGE SCALE GENOMIC DNA]</scope>
    <source>
        <strain evidence="4 5">DSM 2702</strain>
    </source>
</reference>
<keyword evidence="2" id="KW-0238">DNA-binding</keyword>
<dbReference type="GO" id="GO:0003677">
    <property type="term" value="F:DNA binding"/>
    <property type="evidence" value="ECO:0007669"/>
    <property type="project" value="UniProtKB-KW"/>
</dbReference>
<evidence type="ECO:0000256" key="2">
    <source>
        <dbReference type="ARBA" id="ARBA00023125"/>
    </source>
</evidence>
<gene>
    <name evidence="4" type="ORF">HWN36_01010</name>
</gene>
<dbReference type="RefSeq" id="WP_176787473.1">
    <property type="nucleotide sequence ID" value="NZ_JABXWR010000001.1"/>
</dbReference>
<keyword evidence="1" id="KW-0815">Transposition</keyword>
<dbReference type="EMBL" id="JABXWR010000001">
    <property type="protein sequence ID" value="NVO65930.1"/>
    <property type="molecule type" value="Genomic_DNA"/>
</dbReference>
<organism evidence="4 5">
    <name type="scientific">Methanofollis tationis</name>
    <dbReference type="NCBI Taxonomy" id="81417"/>
    <lineage>
        <taxon>Archaea</taxon>
        <taxon>Methanobacteriati</taxon>
        <taxon>Methanobacteriota</taxon>
        <taxon>Stenosarchaea group</taxon>
        <taxon>Methanomicrobia</taxon>
        <taxon>Methanomicrobiales</taxon>
        <taxon>Methanomicrobiaceae</taxon>
        <taxon>Methanofollis</taxon>
    </lineage>
</organism>
<evidence type="ECO:0000256" key="3">
    <source>
        <dbReference type="ARBA" id="ARBA00023172"/>
    </source>
</evidence>
<dbReference type="NCBIfam" id="NF033543">
    <property type="entry name" value="transpos_IS256"/>
    <property type="match status" value="1"/>
</dbReference>
<evidence type="ECO:0000313" key="5">
    <source>
        <dbReference type="Proteomes" id="UP000570823"/>
    </source>
</evidence>
<dbReference type="AlphaFoldDB" id="A0A7K4HLX4"/>